<gene>
    <name evidence="1" type="ORF">MENT_LOCUS28213</name>
</gene>
<comment type="caution">
    <text evidence="1">The sequence shown here is derived from an EMBL/GenBank/DDBJ whole genome shotgun (WGS) entry which is preliminary data.</text>
</comment>
<proteinExistence type="predicted"/>
<evidence type="ECO:0000313" key="1">
    <source>
        <dbReference type="EMBL" id="CAD2176402.1"/>
    </source>
</evidence>
<dbReference type="AlphaFoldDB" id="A0A6V7VNS5"/>
<evidence type="ECO:0000313" key="2">
    <source>
        <dbReference type="Proteomes" id="UP000580250"/>
    </source>
</evidence>
<sequence>MDLIESIATKIEDNNSTRPLTRNTLKVHPTDSTKIPSLQTPETIQKLEHLIEKPLKLNTMKVHPIITSTMYQQEYRTNRGGSLRIKEYEMTETSPIREFDISINCGSEILFHSLEDGVRFDRVYPASTCHLCWVNFKYTLKVDYHFHSKFSDQWIQNIYKIVALCSIFGIL</sequence>
<dbReference type="Proteomes" id="UP000580250">
    <property type="component" value="Unassembled WGS sequence"/>
</dbReference>
<reference evidence="1 2" key="1">
    <citation type="submission" date="2020-08" db="EMBL/GenBank/DDBJ databases">
        <authorList>
            <person name="Koutsovoulos G."/>
            <person name="Danchin GJ E."/>
        </authorList>
    </citation>
    <scope>NUCLEOTIDE SEQUENCE [LARGE SCALE GENOMIC DNA]</scope>
</reference>
<dbReference type="EMBL" id="CAJEWN010000276">
    <property type="protein sequence ID" value="CAD2176402.1"/>
    <property type="molecule type" value="Genomic_DNA"/>
</dbReference>
<protein>
    <submittedName>
        <fullName evidence="1">Uncharacterized protein</fullName>
    </submittedName>
</protein>
<name>A0A6V7VNS5_MELEN</name>
<dbReference type="OrthoDB" id="5890932at2759"/>
<accession>A0A6V7VNS5</accession>
<organism evidence="1 2">
    <name type="scientific">Meloidogyne enterolobii</name>
    <name type="common">Root-knot nematode worm</name>
    <name type="synonym">Meloidogyne mayaguensis</name>
    <dbReference type="NCBI Taxonomy" id="390850"/>
    <lineage>
        <taxon>Eukaryota</taxon>
        <taxon>Metazoa</taxon>
        <taxon>Ecdysozoa</taxon>
        <taxon>Nematoda</taxon>
        <taxon>Chromadorea</taxon>
        <taxon>Rhabditida</taxon>
        <taxon>Tylenchina</taxon>
        <taxon>Tylenchomorpha</taxon>
        <taxon>Tylenchoidea</taxon>
        <taxon>Meloidogynidae</taxon>
        <taxon>Meloidogyninae</taxon>
        <taxon>Meloidogyne</taxon>
    </lineage>
</organism>